<dbReference type="PANTHER" id="PTHR14226">
    <property type="entry name" value="NEUROPATHY TARGET ESTERASE/SWISS CHEESE D.MELANOGASTER"/>
    <property type="match status" value="1"/>
</dbReference>
<dbReference type="Gene3D" id="3.40.1090.10">
    <property type="entry name" value="Cytosolic phospholipase A2 catalytic domain"/>
    <property type="match status" value="2"/>
</dbReference>
<dbReference type="PANTHER" id="PTHR14226:SF57">
    <property type="entry name" value="BLR7027 PROTEIN"/>
    <property type="match status" value="1"/>
</dbReference>
<gene>
    <name evidence="6" type="ORF">BB934_11525</name>
</gene>
<dbReference type="KEGG" id="moc:BB934_11525"/>
<feature type="active site" description="Nucleophile" evidence="4">
    <location>
        <position position="54"/>
    </location>
</feature>
<dbReference type="InterPro" id="IPR002641">
    <property type="entry name" value="PNPLA_dom"/>
</dbReference>
<feature type="short sequence motif" description="GXGXXG" evidence="4">
    <location>
        <begin position="25"/>
        <end position="30"/>
    </location>
</feature>
<dbReference type="Pfam" id="PF12536">
    <property type="entry name" value="DUF3734"/>
    <property type="match status" value="1"/>
</dbReference>
<keyword evidence="3 4" id="KW-0443">Lipid metabolism</keyword>
<dbReference type="Pfam" id="PF01734">
    <property type="entry name" value="Patatin"/>
    <property type="match status" value="1"/>
</dbReference>
<dbReference type="EMBL" id="CP016616">
    <property type="protein sequence ID" value="ANY78779.1"/>
    <property type="molecule type" value="Genomic_DNA"/>
</dbReference>
<evidence type="ECO:0000259" key="5">
    <source>
        <dbReference type="PROSITE" id="PS51635"/>
    </source>
</evidence>
<dbReference type="AlphaFoldDB" id="A0A1B2EFR4"/>
<feature type="short sequence motif" description="DGA/G" evidence="4">
    <location>
        <begin position="222"/>
        <end position="224"/>
    </location>
</feature>
<evidence type="ECO:0000256" key="4">
    <source>
        <dbReference type="PROSITE-ProRule" id="PRU01161"/>
    </source>
</evidence>
<evidence type="ECO:0000256" key="2">
    <source>
        <dbReference type="ARBA" id="ARBA00022963"/>
    </source>
</evidence>
<dbReference type="GO" id="GO:0016787">
    <property type="term" value="F:hydrolase activity"/>
    <property type="evidence" value="ECO:0007669"/>
    <property type="project" value="UniProtKB-UniRule"/>
</dbReference>
<dbReference type="InterPro" id="IPR016035">
    <property type="entry name" value="Acyl_Trfase/lysoPLipase"/>
</dbReference>
<organism evidence="6">
    <name type="scientific">Microvirga ossetica</name>
    <dbReference type="NCBI Taxonomy" id="1882682"/>
    <lineage>
        <taxon>Bacteria</taxon>
        <taxon>Pseudomonadati</taxon>
        <taxon>Pseudomonadota</taxon>
        <taxon>Alphaproteobacteria</taxon>
        <taxon>Hyphomicrobiales</taxon>
        <taxon>Methylobacteriaceae</taxon>
        <taxon>Microvirga</taxon>
    </lineage>
</organism>
<feature type="domain" description="PNPLA" evidence="5">
    <location>
        <begin position="21"/>
        <end position="235"/>
    </location>
</feature>
<name>A0A1B2EFR4_9HYPH</name>
<dbReference type="RefSeq" id="WP_099509780.1">
    <property type="nucleotide sequence ID" value="NZ_CP016616.1"/>
</dbReference>
<dbReference type="GO" id="GO:0016042">
    <property type="term" value="P:lipid catabolic process"/>
    <property type="evidence" value="ECO:0007669"/>
    <property type="project" value="UniProtKB-UniRule"/>
</dbReference>
<dbReference type="OrthoDB" id="9807112at2"/>
<evidence type="ECO:0000256" key="3">
    <source>
        <dbReference type="ARBA" id="ARBA00023098"/>
    </source>
</evidence>
<proteinExistence type="predicted"/>
<feature type="active site" description="Proton acceptor" evidence="4">
    <location>
        <position position="222"/>
    </location>
</feature>
<keyword evidence="2 4" id="KW-0442">Lipid degradation</keyword>
<evidence type="ECO:0000256" key="1">
    <source>
        <dbReference type="ARBA" id="ARBA00022801"/>
    </source>
</evidence>
<dbReference type="SUPFAM" id="SSF52151">
    <property type="entry name" value="FabD/lysophospholipase-like"/>
    <property type="match status" value="1"/>
</dbReference>
<dbReference type="InterPro" id="IPR050301">
    <property type="entry name" value="NTE"/>
</dbReference>
<evidence type="ECO:0000313" key="6">
    <source>
        <dbReference type="EMBL" id="ANY78779.1"/>
    </source>
</evidence>
<dbReference type="PROSITE" id="PS51635">
    <property type="entry name" value="PNPLA"/>
    <property type="match status" value="1"/>
</dbReference>
<sequence length="389" mass="43502">MTTRTGVRPVTERPQFERLALVLQGGGALGAYQGGVYQALAEADLHPNWIGGISIGAINAAIIAGNPPKERVARLRAFWERITAPPPWMPSIGTSMLGALEFGSEFLHTLVNQTQACTTLMNGAPGFFFPRQLPPFLGSANIETNSFYDVGPLRETLEELVDFDRINAQETRFAIGAVNIRTGNLEFFDNAERTLEPEHIMASGALPPGFPAVQVGGDYYWDGGLVSNTPLQWLRDSRPRQDSLVFQVDLWSARGEIPHDLVGIDLRQKDIRFSSRTRKNTDQFKQEQRLRRAAHRLLQLVSDQDLLNADSEMALLRAKADETVHNIVHLIYRAKSYEGSSKDYEFSRETMEEHWSAGYEDTARTLRHPDILKRPVTPDGVATFDLSEP</sequence>
<keyword evidence="1 4" id="KW-0378">Hydrolase</keyword>
<protein>
    <recommendedName>
        <fullName evidence="5">PNPLA domain-containing protein</fullName>
    </recommendedName>
</protein>
<accession>A0A1B2EFR4</accession>
<dbReference type="InterPro" id="IPR021095">
    <property type="entry name" value="DUF3734"/>
</dbReference>
<reference evidence="6" key="1">
    <citation type="submission" date="2016-07" db="EMBL/GenBank/DDBJ databases">
        <title>Microvirga ossetica sp. nov. a new species of rhizobia isolated from root nodules of the legume species Vicia alpestris Steven originated from North Ossetia region in the Caucasus.</title>
        <authorList>
            <person name="Safronova V.I."/>
            <person name="Kuznetsova I.G."/>
            <person name="Sazanova A.L."/>
            <person name="Belimov A."/>
            <person name="Andronov E."/>
            <person name="Osledkin Y.S."/>
            <person name="Onishchuk O.P."/>
            <person name="Kurchak O.N."/>
            <person name="Shaposhnikov A.I."/>
            <person name="Willems A."/>
            <person name="Tikhonovich I.A."/>
        </authorList>
    </citation>
    <scope>NUCLEOTIDE SEQUENCE [LARGE SCALE GENOMIC DNA]</scope>
    <source>
        <strain evidence="6">V5/3M</strain>
    </source>
</reference>
<feature type="short sequence motif" description="GXSXG" evidence="4">
    <location>
        <begin position="52"/>
        <end position="56"/>
    </location>
</feature>